<dbReference type="Pfam" id="PF01609">
    <property type="entry name" value="DDE_Tnp_1"/>
    <property type="match status" value="1"/>
</dbReference>
<dbReference type="EMBL" id="JACJSK010000001">
    <property type="protein sequence ID" value="MBD2542358.1"/>
    <property type="molecule type" value="Genomic_DNA"/>
</dbReference>
<comment type="caution">
    <text evidence="2">The sequence shown here is derived from an EMBL/GenBank/DDBJ whole genome shotgun (WGS) entry which is preliminary data.</text>
</comment>
<protein>
    <submittedName>
        <fullName evidence="2">ISAs1 family transposase</fullName>
    </submittedName>
</protein>
<dbReference type="InterPro" id="IPR002559">
    <property type="entry name" value="Transposase_11"/>
</dbReference>
<dbReference type="NCBIfam" id="NF033564">
    <property type="entry name" value="transpos_ISAs1"/>
    <property type="match status" value="1"/>
</dbReference>
<gene>
    <name evidence="2" type="ORF">H6G72_00370</name>
</gene>
<evidence type="ECO:0000259" key="1">
    <source>
        <dbReference type="Pfam" id="PF01609"/>
    </source>
</evidence>
<name>A0ABR8E6P0_9CYAN</name>
<reference evidence="2 3" key="1">
    <citation type="journal article" date="2020" name="ISME J.">
        <title>Comparative genomics reveals insights into cyanobacterial evolution and habitat adaptation.</title>
        <authorList>
            <person name="Chen M.Y."/>
            <person name="Teng W.K."/>
            <person name="Zhao L."/>
            <person name="Hu C.X."/>
            <person name="Zhou Y.K."/>
            <person name="Han B.P."/>
            <person name="Song L.R."/>
            <person name="Shu W.S."/>
        </authorList>
    </citation>
    <scope>NUCLEOTIDE SEQUENCE [LARGE SCALE GENOMIC DNA]</scope>
    <source>
        <strain evidence="2 3">FACHB-1370</strain>
    </source>
</reference>
<dbReference type="InterPro" id="IPR051698">
    <property type="entry name" value="Transposase_11-like"/>
</dbReference>
<sequence length="186" mass="21515">MTNALTKGIIVLKSVTFGLYHCQLLVVFINRSNGNGLQCVVMVERVRHLWNKTTRDVHFYLSSLPADAQHLGRVIRQHWGIENQVHWTIDVTFKEDQCRIRFGHSPRNFAFLRRLALNLLNQEKTFKSSVRQKSKRASMKMSAICGGDICVGMYGVKQTNGFQSPSRMRDRSRPTMERWIYILSSV</sequence>
<accession>A0ABR8E6P0</accession>
<keyword evidence="3" id="KW-1185">Reference proteome</keyword>
<dbReference type="Proteomes" id="UP000641954">
    <property type="component" value="Unassembled WGS sequence"/>
</dbReference>
<proteinExistence type="predicted"/>
<dbReference type="PANTHER" id="PTHR30298:SF0">
    <property type="entry name" value="PROTEIN YBFL-RELATED"/>
    <property type="match status" value="1"/>
</dbReference>
<feature type="domain" description="Transposase IS4-like" evidence="1">
    <location>
        <begin position="49"/>
        <end position="119"/>
    </location>
</feature>
<dbReference type="PANTHER" id="PTHR30298">
    <property type="entry name" value="H REPEAT-ASSOCIATED PREDICTED TRANSPOSASE"/>
    <property type="match status" value="1"/>
</dbReference>
<dbReference type="InterPro" id="IPR047647">
    <property type="entry name" value="ISAs1_transpos"/>
</dbReference>
<organism evidence="2 3">
    <name type="scientific">Planktothricoides raciborskii FACHB-1370</name>
    <dbReference type="NCBI Taxonomy" id="2949576"/>
    <lineage>
        <taxon>Bacteria</taxon>
        <taxon>Bacillati</taxon>
        <taxon>Cyanobacteriota</taxon>
        <taxon>Cyanophyceae</taxon>
        <taxon>Oscillatoriophycideae</taxon>
        <taxon>Oscillatoriales</taxon>
        <taxon>Oscillatoriaceae</taxon>
        <taxon>Planktothricoides</taxon>
    </lineage>
</organism>
<evidence type="ECO:0000313" key="3">
    <source>
        <dbReference type="Proteomes" id="UP000641954"/>
    </source>
</evidence>
<evidence type="ECO:0000313" key="2">
    <source>
        <dbReference type="EMBL" id="MBD2542358.1"/>
    </source>
</evidence>